<protein>
    <recommendedName>
        <fullName evidence="2">CCHC-type domain-containing protein</fullName>
    </recommendedName>
</protein>
<dbReference type="GO" id="GO:0008270">
    <property type="term" value="F:zinc ion binding"/>
    <property type="evidence" value="ECO:0007669"/>
    <property type="project" value="InterPro"/>
</dbReference>
<proteinExistence type="predicted"/>
<dbReference type="InterPro" id="IPR001878">
    <property type="entry name" value="Znf_CCHC"/>
</dbReference>
<dbReference type="OrthoDB" id="7550137at2759"/>
<sequence>MTSRSGTESPVQGTSTGTRIAIENPLQVEVFEPSRQPLIRWLQRLEGAFRVFQIREDPDKVAYLLHFMGVEAFGILCDRLGLADPYAQTYNTLVEKLKDFYAPEPLEIAEIYIFRKRMQKTDESAQEYMAALQKLSLHCKFGNYLQTELRNQFVYGLKNQRIQSRLLETANLTRDSALKIACGMKLVDKGVSKLKEEAAAEVAVDLVGARSKQFKKTKTKGENKGVKPNKHGTKGESPVKSNYFTKSKRRHTNTNSVTCFRCGQGHYVTACTLPRSVKCRKCDGFGHLQKVCKKKNQTHMLEEVYRIDMVTEHREHRAGFTVQLQVEKKKVTFEVECGAAVTLVSQTWLRDTLPNLVLYKTNLKLRSYCKRNFVPRGLVKVPVRDKEEIKILNMYMVSYDRKSIVR</sequence>
<dbReference type="SMART" id="SM00343">
    <property type="entry name" value="ZnF_C2HC"/>
    <property type="match status" value="2"/>
</dbReference>
<dbReference type="SUPFAM" id="SSF57756">
    <property type="entry name" value="Retrovirus zinc finger-like domains"/>
    <property type="match status" value="1"/>
</dbReference>
<gene>
    <name evidence="3" type="ORF">DMN91_003285</name>
</gene>
<dbReference type="EMBL" id="QOIP01000003">
    <property type="protein sequence ID" value="RLU25193.1"/>
    <property type="molecule type" value="Genomic_DNA"/>
</dbReference>
<dbReference type="Proteomes" id="UP000279307">
    <property type="component" value="Chromosome 3"/>
</dbReference>
<feature type="region of interest" description="Disordered" evidence="1">
    <location>
        <begin position="215"/>
        <end position="241"/>
    </location>
</feature>
<dbReference type="PANTHER" id="PTHR37984:SF5">
    <property type="entry name" value="PROTEIN NYNRIN-LIKE"/>
    <property type="match status" value="1"/>
</dbReference>
<dbReference type="InterPro" id="IPR050951">
    <property type="entry name" value="Retrovirus_Pol_polyprotein"/>
</dbReference>
<evidence type="ECO:0000256" key="1">
    <source>
        <dbReference type="SAM" id="MobiDB-lite"/>
    </source>
</evidence>
<evidence type="ECO:0000313" key="3">
    <source>
        <dbReference type="EMBL" id="RLU25193.1"/>
    </source>
</evidence>
<organism evidence="3 4">
    <name type="scientific">Ooceraea biroi</name>
    <name type="common">Clonal raider ant</name>
    <name type="synonym">Cerapachys biroi</name>
    <dbReference type="NCBI Taxonomy" id="2015173"/>
    <lineage>
        <taxon>Eukaryota</taxon>
        <taxon>Metazoa</taxon>
        <taxon>Ecdysozoa</taxon>
        <taxon>Arthropoda</taxon>
        <taxon>Hexapoda</taxon>
        <taxon>Insecta</taxon>
        <taxon>Pterygota</taxon>
        <taxon>Neoptera</taxon>
        <taxon>Endopterygota</taxon>
        <taxon>Hymenoptera</taxon>
        <taxon>Apocrita</taxon>
        <taxon>Aculeata</taxon>
        <taxon>Formicoidea</taxon>
        <taxon>Formicidae</taxon>
        <taxon>Dorylinae</taxon>
        <taxon>Ooceraea</taxon>
    </lineage>
</organism>
<feature type="domain" description="CCHC-type" evidence="2">
    <location>
        <begin position="258"/>
        <end position="273"/>
    </location>
</feature>
<dbReference type="GO" id="GO:0003676">
    <property type="term" value="F:nucleic acid binding"/>
    <property type="evidence" value="ECO:0007669"/>
    <property type="project" value="InterPro"/>
</dbReference>
<dbReference type="Gene3D" id="4.10.60.10">
    <property type="entry name" value="Zinc finger, CCHC-type"/>
    <property type="match status" value="1"/>
</dbReference>
<dbReference type="AlphaFoldDB" id="A0A3L8DY92"/>
<evidence type="ECO:0000313" key="4">
    <source>
        <dbReference type="Proteomes" id="UP000279307"/>
    </source>
</evidence>
<accession>A0A3L8DY92</accession>
<reference evidence="3 4" key="1">
    <citation type="journal article" date="2018" name="Genome Res.">
        <title>The genomic architecture and molecular evolution of ant odorant receptors.</title>
        <authorList>
            <person name="McKenzie S.K."/>
            <person name="Kronauer D.J.C."/>
        </authorList>
    </citation>
    <scope>NUCLEOTIDE SEQUENCE [LARGE SCALE GENOMIC DNA]</scope>
    <source>
        <strain evidence="3">Clonal line C1</strain>
    </source>
</reference>
<dbReference type="InterPro" id="IPR036875">
    <property type="entry name" value="Znf_CCHC_sf"/>
</dbReference>
<feature type="domain" description="CCHC-type" evidence="2">
    <location>
        <begin position="278"/>
        <end position="294"/>
    </location>
</feature>
<evidence type="ECO:0000259" key="2">
    <source>
        <dbReference type="SMART" id="SM00343"/>
    </source>
</evidence>
<name>A0A3L8DY92_OOCBI</name>
<dbReference type="PANTHER" id="PTHR37984">
    <property type="entry name" value="PROTEIN CBG26694"/>
    <property type="match status" value="1"/>
</dbReference>
<comment type="caution">
    <text evidence="3">The sequence shown here is derived from an EMBL/GenBank/DDBJ whole genome shotgun (WGS) entry which is preliminary data.</text>
</comment>